<dbReference type="STRING" id="110505.ACT16_20515"/>
<sequence length="68" mass="7612">MAATIMPWVPLTIISAMTGRSSSVSPDWRRIQDDRCVRLMGGPRVILPILQQYAITQIDARIASLLFL</sequence>
<name>A0A2G8BGV7_9MYCO</name>
<accession>A0A2G8BGV7</accession>
<dbReference type="EMBL" id="AP024237">
    <property type="protein sequence ID" value="BCO35197.1"/>
    <property type="molecule type" value="Genomic_DNA"/>
</dbReference>
<keyword evidence="2" id="KW-1185">Reference proteome</keyword>
<proteinExistence type="predicted"/>
<protein>
    <submittedName>
        <fullName evidence="1">Uncharacterized protein</fullName>
    </submittedName>
</protein>
<organism evidence="1 2">
    <name type="scientific">Mycobacterium heckeshornense</name>
    <dbReference type="NCBI Taxonomy" id="110505"/>
    <lineage>
        <taxon>Bacteria</taxon>
        <taxon>Bacillati</taxon>
        <taxon>Actinomycetota</taxon>
        <taxon>Actinomycetes</taxon>
        <taxon>Mycobacteriales</taxon>
        <taxon>Mycobacteriaceae</taxon>
        <taxon>Mycobacterium</taxon>
    </lineage>
</organism>
<evidence type="ECO:0000313" key="2">
    <source>
        <dbReference type="Proteomes" id="UP000595446"/>
    </source>
</evidence>
<reference evidence="1 2" key="1">
    <citation type="submission" date="2020-12" db="EMBL/GenBank/DDBJ databases">
        <title>Complete genome sequence of Mycobacterium heckeshornense JCM 15655T, closely related to a pathogenic non-tuberculous mycobacterial species Mycobacterium xenopi.</title>
        <authorList>
            <person name="Yoshida M."/>
            <person name="Fukano H."/>
            <person name="Asakura T."/>
            <person name="Suzuki M."/>
            <person name="Hoshino Y."/>
        </authorList>
    </citation>
    <scope>NUCLEOTIDE SEQUENCE [LARGE SCALE GENOMIC DNA]</scope>
    <source>
        <strain evidence="1 2">JCM 15655</strain>
    </source>
</reference>
<gene>
    <name evidence="1" type="ORF">MHEC_16300</name>
</gene>
<evidence type="ECO:0000313" key="1">
    <source>
        <dbReference type="EMBL" id="BCO35197.1"/>
    </source>
</evidence>
<dbReference type="Proteomes" id="UP000595446">
    <property type="component" value="Chromosome"/>
</dbReference>
<dbReference type="AlphaFoldDB" id="A0A2G8BGV7"/>